<evidence type="ECO:0000313" key="6">
    <source>
        <dbReference type="Proteomes" id="UP000322214"/>
    </source>
</evidence>
<dbReference type="SUPFAM" id="SSF53335">
    <property type="entry name" value="S-adenosyl-L-methionine-dependent methyltransferases"/>
    <property type="match status" value="1"/>
</dbReference>
<evidence type="ECO:0000256" key="2">
    <source>
        <dbReference type="ARBA" id="ARBA00022603"/>
    </source>
</evidence>
<keyword evidence="1" id="KW-0597">Phosphoprotein</keyword>
<evidence type="ECO:0000313" key="5">
    <source>
        <dbReference type="EMBL" id="QEG23726.1"/>
    </source>
</evidence>
<dbReference type="Pfam" id="PF05724">
    <property type="entry name" value="TPMT"/>
    <property type="match status" value="1"/>
</dbReference>
<organism evidence="5 6">
    <name type="scientific">Mariniblastus fucicola</name>
    <dbReference type="NCBI Taxonomy" id="980251"/>
    <lineage>
        <taxon>Bacteria</taxon>
        <taxon>Pseudomonadati</taxon>
        <taxon>Planctomycetota</taxon>
        <taxon>Planctomycetia</taxon>
        <taxon>Pirellulales</taxon>
        <taxon>Pirellulaceae</taxon>
        <taxon>Mariniblastus</taxon>
    </lineage>
</organism>
<keyword evidence="2" id="KW-0489">Methyltransferase</keyword>
<dbReference type="PANTHER" id="PTHR32183">
    <property type="match status" value="1"/>
</dbReference>
<accession>A0A5B9PGK2</accession>
<gene>
    <name evidence="5" type="ORF">MFFC18_36280</name>
</gene>
<name>A0A5B9PGK2_9BACT</name>
<dbReference type="KEGG" id="mff:MFFC18_36280"/>
<dbReference type="Proteomes" id="UP000322214">
    <property type="component" value="Chromosome"/>
</dbReference>
<proteinExistence type="predicted"/>
<keyword evidence="6" id="KW-1185">Reference proteome</keyword>
<dbReference type="EMBL" id="CP042912">
    <property type="protein sequence ID" value="QEG23726.1"/>
    <property type="molecule type" value="Genomic_DNA"/>
</dbReference>
<evidence type="ECO:0000256" key="1">
    <source>
        <dbReference type="ARBA" id="ARBA00022553"/>
    </source>
</evidence>
<dbReference type="STRING" id="980251.GCA_001642875_04324"/>
<evidence type="ECO:0000256" key="3">
    <source>
        <dbReference type="ARBA" id="ARBA00022679"/>
    </source>
</evidence>
<sequence>MNDDATFWNACYRDGKTGWDRGSVHPALDHWMDSGQLQPCSIIVPGCGRGHEVVKLAQEGFNVTAIDLASEPVKNLRKRLVGFEENSRVVQGSMFDFQPPQKVDAVYEQTCLCAIGPESRLQYEQAVFQWLKPDGKLFALFAQVEGPNGPPFHCGLEDMKLTFPDSRWDWPNEEPVRFEHPSGKLVELAYVLFRKRETDVG</sequence>
<dbReference type="GO" id="GO:0008757">
    <property type="term" value="F:S-adenosylmethionine-dependent methyltransferase activity"/>
    <property type="evidence" value="ECO:0007669"/>
    <property type="project" value="InterPro"/>
</dbReference>
<keyword evidence="3 5" id="KW-0808">Transferase</keyword>
<reference evidence="5 6" key="1">
    <citation type="submission" date="2019-08" db="EMBL/GenBank/DDBJ databases">
        <title>Deep-cultivation of Planctomycetes and their phenomic and genomic characterization uncovers novel biology.</title>
        <authorList>
            <person name="Wiegand S."/>
            <person name="Jogler M."/>
            <person name="Boedeker C."/>
            <person name="Pinto D."/>
            <person name="Vollmers J."/>
            <person name="Rivas-Marin E."/>
            <person name="Kohn T."/>
            <person name="Peeters S.H."/>
            <person name="Heuer A."/>
            <person name="Rast P."/>
            <person name="Oberbeckmann S."/>
            <person name="Bunk B."/>
            <person name="Jeske O."/>
            <person name="Meyerdierks A."/>
            <person name="Storesund J.E."/>
            <person name="Kallscheuer N."/>
            <person name="Luecker S."/>
            <person name="Lage O.M."/>
            <person name="Pohl T."/>
            <person name="Merkel B.J."/>
            <person name="Hornburger P."/>
            <person name="Mueller R.-W."/>
            <person name="Bruemmer F."/>
            <person name="Labrenz M."/>
            <person name="Spormann A.M."/>
            <person name="Op den Camp H."/>
            <person name="Overmann J."/>
            <person name="Amann R."/>
            <person name="Jetten M.S.M."/>
            <person name="Mascher T."/>
            <person name="Medema M.H."/>
            <person name="Devos D.P."/>
            <person name="Kaster A.-K."/>
            <person name="Ovreas L."/>
            <person name="Rohde M."/>
            <person name="Galperin M.Y."/>
            <person name="Jogler C."/>
        </authorList>
    </citation>
    <scope>NUCLEOTIDE SEQUENCE [LARGE SCALE GENOMIC DNA]</scope>
    <source>
        <strain evidence="5 6">FC18</strain>
    </source>
</reference>
<protein>
    <submittedName>
        <fullName evidence="5">Mg-protoporphyrin IX methyl transferase</fullName>
    </submittedName>
</protein>
<dbReference type="AlphaFoldDB" id="A0A5B9PGK2"/>
<dbReference type="PROSITE" id="PS51585">
    <property type="entry name" value="SAM_MT_TPMT"/>
    <property type="match status" value="1"/>
</dbReference>
<dbReference type="GO" id="GO:0032259">
    <property type="term" value="P:methylation"/>
    <property type="evidence" value="ECO:0007669"/>
    <property type="project" value="UniProtKB-KW"/>
</dbReference>
<dbReference type="RefSeq" id="WP_075086170.1">
    <property type="nucleotide sequence ID" value="NZ_CP042912.1"/>
</dbReference>
<dbReference type="CDD" id="cd02440">
    <property type="entry name" value="AdoMet_MTases"/>
    <property type="match status" value="1"/>
</dbReference>
<keyword evidence="4" id="KW-0949">S-adenosyl-L-methionine</keyword>
<evidence type="ECO:0000256" key="4">
    <source>
        <dbReference type="ARBA" id="ARBA00022691"/>
    </source>
</evidence>
<dbReference type="InterPro" id="IPR008854">
    <property type="entry name" value="TPMT"/>
</dbReference>
<dbReference type="Gene3D" id="3.40.50.150">
    <property type="entry name" value="Vaccinia Virus protein VP39"/>
    <property type="match status" value="1"/>
</dbReference>
<dbReference type="OrthoDB" id="9804312at2"/>
<dbReference type="InterPro" id="IPR029063">
    <property type="entry name" value="SAM-dependent_MTases_sf"/>
</dbReference>
<dbReference type="PANTHER" id="PTHR32183:SF6">
    <property type="entry name" value="CYSTEINE SULFINATE DESULFINASE_CYSTEINE DESULFURASE AND RELATED ENZYMES"/>
    <property type="match status" value="1"/>
</dbReference>